<keyword evidence="4 5" id="KW-0406">Ion transport</keyword>
<evidence type="ECO:0000256" key="5">
    <source>
        <dbReference type="RuleBase" id="RU364010"/>
    </source>
</evidence>
<dbReference type="InterPro" id="IPR004907">
    <property type="entry name" value="ATPase_V1-cplx_csu"/>
</dbReference>
<keyword evidence="2 5" id="KW-0813">Transport</keyword>
<reference evidence="6" key="1">
    <citation type="journal article" date="2020" name="Fungal Divers.">
        <title>Resolving the Mortierellaceae phylogeny through synthesis of multi-gene phylogenetics and phylogenomics.</title>
        <authorList>
            <person name="Vandepol N."/>
            <person name="Liber J."/>
            <person name="Desiro A."/>
            <person name="Na H."/>
            <person name="Kennedy M."/>
            <person name="Barry K."/>
            <person name="Grigoriev I.V."/>
            <person name="Miller A.N."/>
            <person name="O'Donnell K."/>
            <person name="Stajich J.E."/>
            <person name="Bonito G."/>
        </authorList>
    </citation>
    <scope>NUCLEOTIDE SEQUENCE</scope>
    <source>
        <strain evidence="6">KOD1015</strain>
    </source>
</reference>
<dbReference type="InterPro" id="IPR036132">
    <property type="entry name" value="Vac_ATP_synth_c_sf"/>
</dbReference>
<keyword evidence="3 5" id="KW-0375">Hydrogen ion transport</keyword>
<dbReference type="EMBL" id="JAABOA010001858">
    <property type="protein sequence ID" value="KAF9580776.1"/>
    <property type="molecule type" value="Genomic_DNA"/>
</dbReference>
<keyword evidence="7" id="KW-1185">Reference proteome</keyword>
<evidence type="ECO:0000313" key="7">
    <source>
        <dbReference type="Proteomes" id="UP000780801"/>
    </source>
</evidence>
<evidence type="ECO:0000256" key="4">
    <source>
        <dbReference type="ARBA" id="ARBA00023065"/>
    </source>
</evidence>
<name>A0A9P6FU60_9FUNG</name>
<evidence type="ECO:0000256" key="3">
    <source>
        <dbReference type="ARBA" id="ARBA00022781"/>
    </source>
</evidence>
<dbReference type="Pfam" id="PF03223">
    <property type="entry name" value="V-ATPase_C"/>
    <property type="match status" value="1"/>
</dbReference>
<dbReference type="GO" id="GO:0000221">
    <property type="term" value="C:vacuolar proton-transporting V-type ATPase, V1 domain"/>
    <property type="evidence" value="ECO:0007669"/>
    <property type="project" value="TreeGrafter"/>
</dbReference>
<evidence type="ECO:0000256" key="2">
    <source>
        <dbReference type="ARBA" id="ARBA00022448"/>
    </source>
</evidence>
<organism evidence="6 7">
    <name type="scientific">Lunasporangiospora selenospora</name>
    <dbReference type="NCBI Taxonomy" id="979761"/>
    <lineage>
        <taxon>Eukaryota</taxon>
        <taxon>Fungi</taxon>
        <taxon>Fungi incertae sedis</taxon>
        <taxon>Mucoromycota</taxon>
        <taxon>Mortierellomycotina</taxon>
        <taxon>Mortierellomycetes</taxon>
        <taxon>Mortierellales</taxon>
        <taxon>Mortierellaceae</taxon>
        <taxon>Lunasporangiospora</taxon>
    </lineage>
</organism>
<dbReference type="SUPFAM" id="SSF118203">
    <property type="entry name" value="Vacuolar ATP synthase subunit C"/>
    <property type="match status" value="1"/>
</dbReference>
<evidence type="ECO:0000256" key="1">
    <source>
        <dbReference type="ARBA" id="ARBA00006138"/>
    </source>
</evidence>
<dbReference type="PANTHER" id="PTHR10137:SF0">
    <property type="entry name" value="V-TYPE PROTON ATPASE SUBUNIT C"/>
    <property type="match status" value="1"/>
</dbReference>
<comment type="subunit">
    <text evidence="5">V-ATPase is a heteromultimeric enzyme composed of a peripheral catalytic V1 complex (components A to H) attached to an integral membrane V0 proton pore complex.</text>
</comment>
<comment type="caution">
    <text evidence="6">The sequence shown here is derived from an EMBL/GenBank/DDBJ whole genome shotgun (WGS) entry which is preliminary data.</text>
</comment>
<comment type="similarity">
    <text evidence="1 5">Belongs to the V-ATPase C subunit family.</text>
</comment>
<dbReference type="PANTHER" id="PTHR10137">
    <property type="entry name" value="V-TYPE PROTON ATPASE SUBUNIT C"/>
    <property type="match status" value="1"/>
</dbReference>
<dbReference type="Proteomes" id="UP000780801">
    <property type="component" value="Unassembled WGS sequence"/>
</dbReference>
<evidence type="ECO:0000313" key="6">
    <source>
        <dbReference type="EMBL" id="KAF9580776.1"/>
    </source>
</evidence>
<sequence length="97" mass="10385">MPEYWFASIPGDGNRTVAFQNFKAKIASSQNDLSEVAPLPIPEFKIGTLDTLVVLSEDLAKQDAAFEGSVSKLVETLRSLLGSEAPTKLAGCLSVNE</sequence>
<dbReference type="Gene3D" id="1.20.1460.10">
    <property type="entry name" value="subunit c (vma5p) of the yeast v-atpase, domain 2"/>
    <property type="match status" value="1"/>
</dbReference>
<gene>
    <name evidence="6" type="primary">VMA5_1</name>
    <name evidence="6" type="ORF">BGW38_002434</name>
</gene>
<protein>
    <recommendedName>
        <fullName evidence="5">V-type proton ATPase subunit C</fullName>
    </recommendedName>
</protein>
<comment type="function">
    <text evidence="5">Subunit of the V1 complex of vacuolar(H+)-ATPase (V-ATPase), a multisubunit enzyme composed of a peripheral complex (V1) that hydrolyzes ATP and a membrane integral complex (V0) that translocates protons. V-ATPase is responsible for acidifying and maintaining the pH of intracellular compartments and in some cell types, is targeted to the plasma membrane, where it is responsible for acidifying the extracellular environment. Subunit C is necessary for the assembly of the catalytic sector of the enzyme and is likely to have a specific function in its catalytic activity.</text>
</comment>
<feature type="non-terminal residue" evidence="6">
    <location>
        <position position="1"/>
    </location>
</feature>
<dbReference type="OrthoDB" id="6605928at2759"/>
<dbReference type="AlphaFoldDB" id="A0A9P6FU60"/>
<dbReference type="GO" id="GO:0046961">
    <property type="term" value="F:proton-transporting ATPase activity, rotational mechanism"/>
    <property type="evidence" value="ECO:0007669"/>
    <property type="project" value="InterPro"/>
</dbReference>
<proteinExistence type="inferred from homology"/>
<accession>A0A9P6FU60</accession>